<organism evidence="1 2">
    <name type="scientific">Senna tora</name>
    <dbReference type="NCBI Taxonomy" id="362788"/>
    <lineage>
        <taxon>Eukaryota</taxon>
        <taxon>Viridiplantae</taxon>
        <taxon>Streptophyta</taxon>
        <taxon>Embryophyta</taxon>
        <taxon>Tracheophyta</taxon>
        <taxon>Spermatophyta</taxon>
        <taxon>Magnoliopsida</taxon>
        <taxon>eudicotyledons</taxon>
        <taxon>Gunneridae</taxon>
        <taxon>Pentapetalae</taxon>
        <taxon>rosids</taxon>
        <taxon>fabids</taxon>
        <taxon>Fabales</taxon>
        <taxon>Fabaceae</taxon>
        <taxon>Caesalpinioideae</taxon>
        <taxon>Cassia clade</taxon>
        <taxon>Senna</taxon>
    </lineage>
</organism>
<reference evidence="1" key="1">
    <citation type="submission" date="2020-09" db="EMBL/GenBank/DDBJ databases">
        <title>Genome-Enabled Discovery of Anthraquinone Biosynthesis in Senna tora.</title>
        <authorList>
            <person name="Kang S.-H."/>
            <person name="Pandey R.P."/>
            <person name="Lee C.-M."/>
            <person name="Sim J.-S."/>
            <person name="Jeong J.-T."/>
            <person name="Choi B.-S."/>
            <person name="Jung M."/>
            <person name="Ginzburg D."/>
            <person name="Zhao K."/>
            <person name="Won S.Y."/>
            <person name="Oh T.-J."/>
            <person name="Yu Y."/>
            <person name="Kim N.-H."/>
            <person name="Lee O.R."/>
            <person name="Lee T.-H."/>
            <person name="Bashyal P."/>
            <person name="Kim T.-S."/>
            <person name="Lee W.-H."/>
            <person name="Kawkins C."/>
            <person name="Kim C.-K."/>
            <person name="Kim J.S."/>
            <person name="Ahn B.O."/>
            <person name="Rhee S.Y."/>
            <person name="Sohng J.K."/>
        </authorList>
    </citation>
    <scope>NUCLEOTIDE SEQUENCE</scope>
    <source>
        <tissue evidence="1">Leaf</tissue>
    </source>
</reference>
<dbReference type="AlphaFoldDB" id="A0A834U103"/>
<comment type="caution">
    <text evidence="1">The sequence shown here is derived from an EMBL/GenBank/DDBJ whole genome shotgun (WGS) entry which is preliminary data.</text>
</comment>
<proteinExistence type="predicted"/>
<keyword evidence="1" id="KW-0675">Receptor</keyword>
<sequence>MVCEAETKAKVGVKVGIVLDFSSNVGKMGLSCINMSLSDFYVPHSHYKTRLILNLRDSHTNVVTAASQG</sequence>
<dbReference type="OrthoDB" id="1751005at2759"/>
<gene>
    <name evidence="1" type="ORF">G2W53_012719</name>
</gene>
<dbReference type="Proteomes" id="UP000634136">
    <property type="component" value="Unassembled WGS sequence"/>
</dbReference>
<accession>A0A834U103</accession>
<evidence type="ECO:0000313" key="2">
    <source>
        <dbReference type="Proteomes" id="UP000634136"/>
    </source>
</evidence>
<dbReference type="PANTHER" id="PTHR34836:SF1">
    <property type="entry name" value="OS09G0428600 PROTEIN"/>
    <property type="match status" value="1"/>
</dbReference>
<dbReference type="InterPro" id="IPR015683">
    <property type="entry name" value="Ionotropic_Glu_rcpt"/>
</dbReference>
<evidence type="ECO:0000313" key="1">
    <source>
        <dbReference type="EMBL" id="KAF7830386.1"/>
    </source>
</evidence>
<protein>
    <submittedName>
        <fullName evidence="1">Glutamate receptor 2.1-like</fullName>
    </submittedName>
</protein>
<keyword evidence="2" id="KW-1185">Reference proteome</keyword>
<dbReference type="EMBL" id="JAAIUW010000005">
    <property type="protein sequence ID" value="KAF7830386.1"/>
    <property type="molecule type" value="Genomic_DNA"/>
</dbReference>
<dbReference type="PANTHER" id="PTHR34836">
    <property type="entry name" value="OS06G0188250 PROTEIN"/>
    <property type="match status" value="1"/>
</dbReference>
<name>A0A834U103_9FABA</name>